<dbReference type="Proteomes" id="UP000198977">
    <property type="component" value="Unassembled WGS sequence"/>
</dbReference>
<evidence type="ECO:0000313" key="2">
    <source>
        <dbReference type="Proteomes" id="UP000198977"/>
    </source>
</evidence>
<evidence type="ECO:0000313" key="1">
    <source>
        <dbReference type="EMBL" id="SFF28408.1"/>
    </source>
</evidence>
<protein>
    <submittedName>
        <fullName evidence="1">Uncharacterized protein</fullName>
    </submittedName>
</protein>
<dbReference type="AlphaFoldDB" id="A0A1I2HFU2"/>
<sequence length="82" mass="8903">MTEDKPTSPEIEKTLEPEVEKAGEIIQNSDEIITAMIASCVKNTISGEAIISYLVVKLGVKADRAASLYKQVYNAGDPFSKN</sequence>
<dbReference type="RefSeq" id="WP_093925639.1">
    <property type="nucleotide sequence ID" value="NZ_FOMW01000050.1"/>
</dbReference>
<gene>
    <name evidence="1" type="ORF">SAMN04488523_1502</name>
</gene>
<accession>A0A1I2HFU2</accession>
<name>A0A1I2HFU2_9RHOB</name>
<proteinExistence type="predicted"/>
<keyword evidence="2" id="KW-1185">Reference proteome</keyword>
<reference evidence="1 2" key="1">
    <citation type="submission" date="2016-10" db="EMBL/GenBank/DDBJ databases">
        <authorList>
            <person name="de Groot N.N."/>
        </authorList>
    </citation>
    <scope>NUCLEOTIDE SEQUENCE [LARGE SCALE GENOMIC DNA]</scope>
    <source>
        <strain evidence="1 2">DSM 11443</strain>
    </source>
</reference>
<organism evidence="1 2">
    <name type="scientific">Sulfitobacter brevis</name>
    <dbReference type="NCBI Taxonomy" id="74348"/>
    <lineage>
        <taxon>Bacteria</taxon>
        <taxon>Pseudomonadati</taxon>
        <taxon>Pseudomonadota</taxon>
        <taxon>Alphaproteobacteria</taxon>
        <taxon>Rhodobacterales</taxon>
        <taxon>Roseobacteraceae</taxon>
        <taxon>Sulfitobacter</taxon>
    </lineage>
</organism>
<dbReference type="EMBL" id="FOMW01000050">
    <property type="protein sequence ID" value="SFF28408.1"/>
    <property type="molecule type" value="Genomic_DNA"/>
</dbReference>